<dbReference type="PANTHER" id="PTHR19924">
    <property type="entry name" value="UTP15 U3 SMALL NUCLEOLAR RNA-ASSOCIATED PROTEIN 15 FAMILY MEMBER"/>
    <property type="match status" value="1"/>
</dbReference>
<dbReference type="GO" id="GO:0005730">
    <property type="term" value="C:nucleolus"/>
    <property type="evidence" value="ECO:0007669"/>
    <property type="project" value="UniProtKB-SubCell"/>
</dbReference>
<evidence type="ECO:0000256" key="2">
    <source>
        <dbReference type="ARBA" id="ARBA00022552"/>
    </source>
</evidence>
<dbReference type="GO" id="GO:0045943">
    <property type="term" value="P:positive regulation of transcription by RNA polymerase I"/>
    <property type="evidence" value="ECO:0007669"/>
    <property type="project" value="TreeGrafter"/>
</dbReference>
<dbReference type="EMBL" id="AJWJ01000330">
    <property type="protein sequence ID" value="KAF2071879.1"/>
    <property type="molecule type" value="Genomic_DNA"/>
</dbReference>
<evidence type="ECO:0000256" key="1">
    <source>
        <dbReference type="ARBA" id="ARBA00004604"/>
    </source>
</evidence>
<evidence type="ECO:0000256" key="5">
    <source>
        <dbReference type="ARBA" id="ARBA00023242"/>
    </source>
</evidence>
<reference evidence="8" key="1">
    <citation type="submission" date="2020-01" db="EMBL/GenBank/DDBJ databases">
        <title>Development of genomics and gene disruption for Polysphondylium violaceum indicates a role for the polyketide synthase stlB in stalk morphogenesis.</title>
        <authorList>
            <person name="Narita B."/>
            <person name="Kawabe Y."/>
            <person name="Kin K."/>
            <person name="Saito T."/>
            <person name="Gibbs R."/>
            <person name="Kuspa A."/>
            <person name="Muzny D."/>
            <person name="Queller D."/>
            <person name="Richards S."/>
            <person name="Strassman J."/>
            <person name="Sucgang R."/>
            <person name="Worley K."/>
            <person name="Schaap P."/>
        </authorList>
    </citation>
    <scope>NUCLEOTIDE SEQUENCE</scope>
    <source>
        <strain evidence="8">QSvi11</strain>
    </source>
</reference>
<keyword evidence="3 6" id="KW-0853">WD repeat</keyword>
<keyword evidence="5" id="KW-0539">Nucleus</keyword>
<dbReference type="PROSITE" id="PS50294">
    <property type="entry name" value="WD_REPEATS_REGION"/>
    <property type="match status" value="1"/>
</dbReference>
<keyword evidence="9" id="KW-1185">Reference proteome</keyword>
<dbReference type="Pfam" id="PF00400">
    <property type="entry name" value="WD40"/>
    <property type="match status" value="3"/>
</dbReference>
<dbReference type="PRINTS" id="PR00320">
    <property type="entry name" value="GPROTEINBRPT"/>
</dbReference>
<gene>
    <name evidence="8" type="ORF">CYY_006806</name>
</gene>
<dbReference type="PANTHER" id="PTHR19924:SF26">
    <property type="entry name" value="U3 SMALL NUCLEOLAR RNA-ASSOCIATED PROTEIN 15 HOMOLOG"/>
    <property type="match status" value="1"/>
</dbReference>
<name>A0A8J4V5F8_9MYCE</name>
<sequence length="502" mass="56975">MFNEYTFLHNLPDIPVPYVNPVTTQDSWNVKQLESKSFDSIISRIEINPIKNEEMVVTFGNRIRFISTNSKKTETLSEIHQFKDTPYSASYREDGMLIVTGGEEPVVRVFDVQSKNCLRKFTGHTGPIHMTRFISKHQLISGSNDCSIRTWDIQTGEQIQLVGKHQDQVRCGVKHPNNENLWLTGSYDHTVKLWDTRSSSPAASSTFDHGAPVEDVVMLHGGSMAITAGGSYFKVWDLTNGKQVYKASHTMKTITSLFVSESEKRFFTGGLDQTVKIFSTQSYSLINSVTYKEPILSVAVIDNNKIISGSAKGTVYYSRKTKPTPTSKVKTTKKSKSSNNTIITEHLNIYKSSIIDKLLRKFEHRAAFDTAIYVNKSQDLVFRVVCELSRREALDIVLKGREAEPLEEILQMVNKLITNVKYQQCGIMLMEKIVDFYHTALLENKSLSNIFFVIKTNLAKELKKQSQILEIAGALDLLYQNSAKTPKRKLDEVEQDQEKQQE</sequence>
<dbReference type="InterPro" id="IPR018983">
    <property type="entry name" value="U3_snoRNA-assocProt_15_C"/>
</dbReference>
<dbReference type="Pfam" id="PF09384">
    <property type="entry name" value="UTP15_C"/>
    <property type="match status" value="1"/>
</dbReference>
<comment type="caution">
    <text evidence="8">The sequence shown here is derived from an EMBL/GenBank/DDBJ whole genome shotgun (WGS) entry which is preliminary data.</text>
</comment>
<comment type="subcellular location">
    <subcellularLocation>
        <location evidence="1">Nucleus</location>
        <location evidence="1">Nucleolus</location>
    </subcellularLocation>
</comment>
<feature type="repeat" description="WD" evidence="6">
    <location>
        <begin position="121"/>
        <end position="161"/>
    </location>
</feature>
<accession>A0A8J4V5F8</accession>
<dbReference type="InterPro" id="IPR015943">
    <property type="entry name" value="WD40/YVTN_repeat-like_dom_sf"/>
</dbReference>
<feature type="repeat" description="WD" evidence="6">
    <location>
        <begin position="162"/>
        <end position="204"/>
    </location>
</feature>
<dbReference type="InterPro" id="IPR036322">
    <property type="entry name" value="WD40_repeat_dom_sf"/>
</dbReference>
<protein>
    <recommendedName>
        <fullName evidence="7">U3 small nucleolar RNA-associated protein 15 C-terminal domain-containing protein</fullName>
    </recommendedName>
</protein>
<dbReference type="SMART" id="SM00320">
    <property type="entry name" value="WD40"/>
    <property type="match status" value="6"/>
</dbReference>
<dbReference type="InterPro" id="IPR019775">
    <property type="entry name" value="WD40_repeat_CS"/>
</dbReference>
<dbReference type="Gene3D" id="2.130.10.10">
    <property type="entry name" value="YVTN repeat-like/Quinoprotein amine dehydrogenase"/>
    <property type="match status" value="2"/>
</dbReference>
<dbReference type="InterPro" id="IPR001680">
    <property type="entry name" value="WD40_rpt"/>
</dbReference>
<dbReference type="InterPro" id="IPR020472">
    <property type="entry name" value="WD40_PAC1"/>
</dbReference>
<dbReference type="OrthoDB" id="431715at2759"/>
<evidence type="ECO:0000256" key="4">
    <source>
        <dbReference type="ARBA" id="ARBA00022737"/>
    </source>
</evidence>
<evidence type="ECO:0000256" key="3">
    <source>
        <dbReference type="ARBA" id="ARBA00022574"/>
    </source>
</evidence>
<organism evidence="8 9">
    <name type="scientific">Polysphondylium violaceum</name>
    <dbReference type="NCBI Taxonomy" id="133409"/>
    <lineage>
        <taxon>Eukaryota</taxon>
        <taxon>Amoebozoa</taxon>
        <taxon>Evosea</taxon>
        <taxon>Eumycetozoa</taxon>
        <taxon>Dictyostelia</taxon>
        <taxon>Dictyosteliales</taxon>
        <taxon>Dictyosteliaceae</taxon>
        <taxon>Polysphondylium</taxon>
    </lineage>
</organism>
<dbReference type="AlphaFoldDB" id="A0A8J4V5F8"/>
<evidence type="ECO:0000259" key="7">
    <source>
        <dbReference type="Pfam" id="PF09384"/>
    </source>
</evidence>
<dbReference type="PROSITE" id="PS00678">
    <property type="entry name" value="WD_REPEATS_1"/>
    <property type="match status" value="1"/>
</dbReference>
<evidence type="ECO:0000313" key="8">
    <source>
        <dbReference type="EMBL" id="KAF2071879.1"/>
    </source>
</evidence>
<keyword evidence="2" id="KW-0698">rRNA processing</keyword>
<evidence type="ECO:0000256" key="6">
    <source>
        <dbReference type="PROSITE-ProRule" id="PRU00221"/>
    </source>
</evidence>
<feature type="domain" description="U3 small nucleolar RNA-associated protein 15 C-terminal" evidence="7">
    <location>
        <begin position="336"/>
        <end position="478"/>
    </location>
</feature>
<dbReference type="SUPFAM" id="SSF50978">
    <property type="entry name" value="WD40 repeat-like"/>
    <property type="match status" value="1"/>
</dbReference>
<keyword evidence="4" id="KW-0677">Repeat</keyword>
<dbReference type="Proteomes" id="UP000695562">
    <property type="component" value="Unassembled WGS sequence"/>
</dbReference>
<evidence type="ECO:0000313" key="9">
    <source>
        <dbReference type="Proteomes" id="UP000695562"/>
    </source>
</evidence>
<dbReference type="PROSITE" id="PS50082">
    <property type="entry name" value="WD_REPEATS_2"/>
    <property type="match status" value="2"/>
</dbReference>
<proteinExistence type="predicted"/>
<dbReference type="GO" id="GO:0006364">
    <property type="term" value="P:rRNA processing"/>
    <property type="evidence" value="ECO:0007669"/>
    <property type="project" value="UniProtKB-KW"/>
</dbReference>